<proteinExistence type="predicted"/>
<dbReference type="AlphaFoldDB" id="A0A2U3MW45"/>
<dbReference type="Gene3D" id="1.20.1260.10">
    <property type="match status" value="1"/>
</dbReference>
<dbReference type="InterPro" id="IPR007814">
    <property type="entry name" value="PaaA_PaaC"/>
</dbReference>
<dbReference type="NCBIfam" id="TIGR02158">
    <property type="entry name" value="PA_CoA_Oxy3"/>
    <property type="match status" value="1"/>
</dbReference>
<dbReference type="SUPFAM" id="SSF47240">
    <property type="entry name" value="Ferritin-like"/>
    <property type="match status" value="1"/>
</dbReference>
<keyword evidence="2" id="KW-1185">Reference proteome</keyword>
<dbReference type="InterPro" id="IPR009078">
    <property type="entry name" value="Ferritin-like_SF"/>
</dbReference>
<dbReference type="InParanoid" id="A0A2U3MW45"/>
<dbReference type="InterPro" id="IPR052703">
    <property type="entry name" value="Aromatic_CoA_ox/epox"/>
</dbReference>
<dbReference type="EMBL" id="OOGT01000022">
    <property type="protein sequence ID" value="SPL69604.1"/>
    <property type="molecule type" value="Genomic_DNA"/>
</dbReference>
<dbReference type="PANTHER" id="PTHR30458">
    <property type="entry name" value="PHENYLACETIC ACID DEGRADATION PROTEIN PAA"/>
    <property type="match status" value="1"/>
</dbReference>
<organism evidence="1 2">
    <name type="scientific">Acinetobacter stercoris</name>
    <dbReference type="NCBI Taxonomy" id="2126983"/>
    <lineage>
        <taxon>Bacteria</taxon>
        <taxon>Pseudomonadati</taxon>
        <taxon>Pseudomonadota</taxon>
        <taxon>Gammaproteobacteria</taxon>
        <taxon>Moraxellales</taxon>
        <taxon>Moraxellaceae</taxon>
        <taxon>Acinetobacter</taxon>
    </lineage>
</organism>
<dbReference type="PIRSF" id="PIRSF037834">
    <property type="entry name" value="PA_CoA_Oase3"/>
    <property type="match status" value="1"/>
</dbReference>
<dbReference type="FunCoup" id="A0A2U3MW45">
    <property type="interactions" value="82"/>
</dbReference>
<gene>
    <name evidence="1" type="primary">paaC</name>
    <name evidence="1" type="ORF">KPC_0782</name>
</gene>
<protein>
    <submittedName>
        <fullName evidence="1">1,2-phenylacetyl-CoA epoxidase, subunit C</fullName>
    </submittedName>
</protein>
<accession>A0A2U3MW45</accession>
<dbReference type="GO" id="GO:0005829">
    <property type="term" value="C:cytosol"/>
    <property type="evidence" value="ECO:0007669"/>
    <property type="project" value="TreeGrafter"/>
</dbReference>
<evidence type="ECO:0000313" key="1">
    <source>
        <dbReference type="EMBL" id="SPL69604.1"/>
    </source>
</evidence>
<reference evidence="2" key="1">
    <citation type="submission" date="2018-03" db="EMBL/GenBank/DDBJ databases">
        <authorList>
            <person name="Blom J."/>
        </authorList>
    </citation>
    <scope>NUCLEOTIDE SEQUENCE [LARGE SCALE GENOMIC DNA]</scope>
    <source>
        <strain evidence="2">KPC-SM-21</strain>
    </source>
</reference>
<dbReference type="GO" id="GO:0010124">
    <property type="term" value="P:phenylacetate catabolic process"/>
    <property type="evidence" value="ECO:0007669"/>
    <property type="project" value="InterPro"/>
</dbReference>
<dbReference type="InterPro" id="IPR011882">
    <property type="entry name" value="PaaC"/>
</dbReference>
<evidence type="ECO:0000313" key="2">
    <source>
        <dbReference type="Proteomes" id="UP000245974"/>
    </source>
</evidence>
<dbReference type="PANTHER" id="PTHR30458:SF0">
    <property type="entry name" value="1,2-PHENYLACETYL-COA EPOXIDASE, SUBUNIT C"/>
    <property type="match status" value="1"/>
</dbReference>
<sequence length="253" mass="29070">MMSNQVLSQFLLHIADSQLVLSQRLSEWCGHAPELEIDIALANIGLDLLGQARTAYSLAGELEGLGRDEDQLAYFRNEREYLNLLLCEQPNVDFAQTIVRQWLMDHYHNLLFSALSTSTNANVAAYAVKSLKEVKYHLRFSHAWMERLSLSTTEAHEKVQNGLNEIWRFSAELFELTEAEQKQLVATGIIPNIELLKNIWSENIAKEMQHFELSLPESGAYRRGAKQGMHTEHLGYLLAELQYMQRAYPNMTW</sequence>
<name>A0A2U3MW45_9GAMM</name>
<dbReference type="Proteomes" id="UP000245974">
    <property type="component" value="Unassembled WGS sequence"/>
</dbReference>
<dbReference type="InterPro" id="IPR012347">
    <property type="entry name" value="Ferritin-like"/>
</dbReference>
<dbReference type="Pfam" id="PF05138">
    <property type="entry name" value="PaaA_PaaC"/>
    <property type="match status" value="1"/>
</dbReference>